<organism evidence="2 3">
    <name type="scientific">Heracleum sosnowskyi</name>
    <dbReference type="NCBI Taxonomy" id="360622"/>
    <lineage>
        <taxon>Eukaryota</taxon>
        <taxon>Viridiplantae</taxon>
        <taxon>Streptophyta</taxon>
        <taxon>Embryophyta</taxon>
        <taxon>Tracheophyta</taxon>
        <taxon>Spermatophyta</taxon>
        <taxon>Magnoliopsida</taxon>
        <taxon>eudicotyledons</taxon>
        <taxon>Gunneridae</taxon>
        <taxon>Pentapetalae</taxon>
        <taxon>asterids</taxon>
        <taxon>campanulids</taxon>
        <taxon>Apiales</taxon>
        <taxon>Apiaceae</taxon>
        <taxon>Apioideae</taxon>
        <taxon>apioid superclade</taxon>
        <taxon>Tordylieae</taxon>
        <taxon>Tordyliinae</taxon>
        <taxon>Heracleum</taxon>
    </lineage>
</organism>
<proteinExistence type="predicted"/>
<dbReference type="Proteomes" id="UP001237642">
    <property type="component" value="Unassembled WGS sequence"/>
</dbReference>
<dbReference type="EMBL" id="JAUIZM010000007">
    <property type="protein sequence ID" value="KAK1374554.1"/>
    <property type="molecule type" value="Genomic_DNA"/>
</dbReference>
<sequence>MATQRDPIQEMEDDFAMISIEDEEHGGITYEEDTEALSDIDTRWCLVEELLVKPYGTWMRAEPRRRSHSMGNKWLRTGGSTPVTVANEDAGGKSPAEIIATEKSQGGKTGGDKAGKPNDNMQVVGEKSGAVTGVVNKSTILIPPIVENESVRAGNNADGDSNEIIVSDPKRRRVVQEEEIPNTDILMSPNLIDDRSMIFEEFDGEGQQTYSGRCYTKELRIRVKDRVA</sequence>
<keyword evidence="3" id="KW-1185">Reference proteome</keyword>
<dbReference type="AlphaFoldDB" id="A0AAD8MJ38"/>
<protein>
    <submittedName>
        <fullName evidence="2">Uncharacterized protein</fullName>
    </submittedName>
</protein>
<feature type="region of interest" description="Disordered" evidence="1">
    <location>
        <begin position="70"/>
        <end position="90"/>
    </location>
</feature>
<evidence type="ECO:0000313" key="3">
    <source>
        <dbReference type="Proteomes" id="UP001237642"/>
    </source>
</evidence>
<evidence type="ECO:0000256" key="1">
    <source>
        <dbReference type="SAM" id="MobiDB-lite"/>
    </source>
</evidence>
<accession>A0AAD8MJ38</accession>
<gene>
    <name evidence="2" type="ORF">POM88_030747</name>
</gene>
<reference evidence="2" key="2">
    <citation type="submission" date="2023-05" db="EMBL/GenBank/DDBJ databases">
        <authorList>
            <person name="Schelkunov M.I."/>
        </authorList>
    </citation>
    <scope>NUCLEOTIDE SEQUENCE</scope>
    <source>
        <strain evidence="2">Hsosn_3</strain>
        <tissue evidence="2">Leaf</tissue>
    </source>
</reference>
<evidence type="ECO:0000313" key="2">
    <source>
        <dbReference type="EMBL" id="KAK1374554.1"/>
    </source>
</evidence>
<reference evidence="2" key="1">
    <citation type="submission" date="2023-02" db="EMBL/GenBank/DDBJ databases">
        <title>Genome of toxic invasive species Heracleum sosnowskyi carries increased number of genes despite the absence of recent whole-genome duplications.</title>
        <authorList>
            <person name="Schelkunov M."/>
            <person name="Shtratnikova V."/>
            <person name="Makarenko M."/>
            <person name="Klepikova A."/>
            <person name="Omelchenko D."/>
            <person name="Novikova G."/>
            <person name="Obukhova E."/>
            <person name="Bogdanov V."/>
            <person name="Penin A."/>
            <person name="Logacheva M."/>
        </authorList>
    </citation>
    <scope>NUCLEOTIDE SEQUENCE</scope>
    <source>
        <strain evidence="2">Hsosn_3</strain>
        <tissue evidence="2">Leaf</tissue>
    </source>
</reference>
<name>A0AAD8MJ38_9APIA</name>
<comment type="caution">
    <text evidence="2">The sequence shown here is derived from an EMBL/GenBank/DDBJ whole genome shotgun (WGS) entry which is preliminary data.</text>
</comment>